<dbReference type="KEGG" id="pus:CKA81_12855"/>
<evidence type="ECO:0000256" key="1">
    <source>
        <dbReference type="ARBA" id="ARBA00022729"/>
    </source>
</evidence>
<dbReference type="Pfam" id="PF03480">
    <property type="entry name" value="DctP"/>
    <property type="match status" value="1"/>
</dbReference>
<dbReference type="AlphaFoldDB" id="A0A410GEA7"/>
<gene>
    <name evidence="3" type="ORF">CKA81_12855</name>
</gene>
<dbReference type="NCBIfam" id="NF037995">
    <property type="entry name" value="TRAP_S1"/>
    <property type="match status" value="1"/>
</dbReference>
<dbReference type="RefSeq" id="WP_128355621.1">
    <property type="nucleotide sequence ID" value="NZ_CP022987.1"/>
</dbReference>
<dbReference type="Gene3D" id="3.40.190.170">
    <property type="entry name" value="Bacterial extracellular solute-binding protein, family 7"/>
    <property type="match status" value="1"/>
</dbReference>
<organism evidence="3 4">
    <name type="scientific">Pollutimonas thiosulfatoxidans</name>
    <dbReference type="NCBI Taxonomy" id="2028345"/>
    <lineage>
        <taxon>Bacteria</taxon>
        <taxon>Pseudomonadati</taxon>
        <taxon>Pseudomonadota</taxon>
        <taxon>Betaproteobacteria</taxon>
        <taxon>Burkholderiales</taxon>
        <taxon>Alcaligenaceae</taxon>
        <taxon>Pollutimonas</taxon>
    </lineage>
</organism>
<dbReference type="InterPro" id="IPR018389">
    <property type="entry name" value="DctP_fam"/>
</dbReference>
<sequence>MQVSRKPARFIAKAIITTTLVALGSFGALANAQAASAAKVRLSFSSALGPDTAVNKQAKWYMDEVAKRSGGQVQWDEFYAASLLSSVDTVSGVADGRADVAYFASVYDPSRFPLMDIGFVPMPGSNSVGNARAWRELMEENEALQAEARAAGVKVLIFNGVASTSNIVTKQPQDDLAQFKGKKVRFVGPVTTAIQKLGANPASIAAEDIYEAMERGLIDGIGGTSIESVVGSGWHEVAPWMHYLPIGNYASSLGVIIGLNTWENLPADLQKVMMEVADDYYRQLPNILAASEKAACDQLLAAGGGTIVYDLTNPVAKDWVDGVGDSVFEVWRSNAQRSRVSAEAIASVEADYKQKLLAHANVPNYTPGEFLCSARSRRG</sequence>
<evidence type="ECO:0000313" key="4">
    <source>
        <dbReference type="Proteomes" id="UP000283474"/>
    </source>
</evidence>
<evidence type="ECO:0000313" key="3">
    <source>
        <dbReference type="EMBL" id="QAA94624.1"/>
    </source>
</evidence>
<name>A0A410GEA7_9BURK</name>
<dbReference type="OrthoDB" id="9177965at2"/>
<keyword evidence="1 2" id="KW-0732">Signal</keyword>
<accession>A0A410GEA7</accession>
<feature type="chain" id="PRO_5019183523" description="C4-dicarboxylate ABC transporter substrate-binding protein" evidence="2">
    <location>
        <begin position="31"/>
        <end position="379"/>
    </location>
</feature>
<keyword evidence="4" id="KW-1185">Reference proteome</keyword>
<dbReference type="GO" id="GO:0055085">
    <property type="term" value="P:transmembrane transport"/>
    <property type="evidence" value="ECO:0007669"/>
    <property type="project" value="InterPro"/>
</dbReference>
<proteinExistence type="predicted"/>
<evidence type="ECO:0008006" key="5">
    <source>
        <dbReference type="Google" id="ProtNLM"/>
    </source>
</evidence>
<protein>
    <recommendedName>
        <fullName evidence="5">C4-dicarboxylate ABC transporter substrate-binding protein</fullName>
    </recommendedName>
</protein>
<reference evidence="3 4" key="1">
    <citation type="submission" date="2017-08" db="EMBL/GenBank/DDBJ databases">
        <authorList>
            <person name="Park S.-J."/>
            <person name="Kim H."/>
        </authorList>
    </citation>
    <scope>NUCLEOTIDE SEQUENCE [LARGE SCALE GENOMIC DNA]</scope>
    <source>
        <strain evidence="4">ye3</strain>
    </source>
</reference>
<evidence type="ECO:0000256" key="2">
    <source>
        <dbReference type="SAM" id="SignalP"/>
    </source>
</evidence>
<dbReference type="EMBL" id="CP022987">
    <property type="protein sequence ID" value="QAA94624.1"/>
    <property type="molecule type" value="Genomic_DNA"/>
</dbReference>
<dbReference type="InterPro" id="IPR038404">
    <property type="entry name" value="TRAP_DctP_sf"/>
</dbReference>
<dbReference type="Proteomes" id="UP000283474">
    <property type="component" value="Chromosome"/>
</dbReference>
<dbReference type="PANTHER" id="PTHR33376">
    <property type="match status" value="1"/>
</dbReference>
<feature type="signal peptide" evidence="2">
    <location>
        <begin position="1"/>
        <end position="30"/>
    </location>
</feature>
<dbReference type="PANTHER" id="PTHR33376:SF15">
    <property type="entry name" value="BLL6794 PROTEIN"/>
    <property type="match status" value="1"/>
</dbReference>